<reference evidence="10" key="2">
    <citation type="journal article" date="2008" name="Genome Biol.">
        <title>Improved genome assembly and evidence-based global gene model set for the chordate Ciona intestinalis: new insight into intron and operon populations.</title>
        <authorList>
            <person name="Satou Y."/>
            <person name="Mineta K."/>
            <person name="Ogasawara M."/>
            <person name="Sasakura Y."/>
            <person name="Shoguchi E."/>
            <person name="Ueno K."/>
            <person name="Yamada L."/>
            <person name="Matsumoto J."/>
            <person name="Wasserscheid J."/>
            <person name="Dewar K."/>
            <person name="Wiley G.B."/>
            <person name="Macmil S.L."/>
            <person name="Roe B.A."/>
            <person name="Zeller R.W."/>
            <person name="Hastings K.E."/>
            <person name="Lemaire P."/>
            <person name="Lindquist E."/>
            <person name="Endo T."/>
            <person name="Hotta K."/>
            <person name="Inaba K."/>
        </authorList>
    </citation>
    <scope>NUCLEOTIDE SEQUENCE [LARGE SCALE GENOMIC DNA]</scope>
    <source>
        <strain evidence="10">wild type</strain>
    </source>
</reference>
<dbReference type="HOGENOM" id="CLU_037388_4_0_1"/>
<keyword evidence="6" id="KW-0175">Coiled coil</keyword>
<dbReference type="InParanoid" id="H2XJX2"/>
<evidence type="ECO:0000313" key="11">
    <source>
        <dbReference type="Proteomes" id="UP000008144"/>
    </source>
</evidence>
<dbReference type="Ensembl" id="ENSCINT00000031712.1">
    <property type="protein sequence ID" value="ENSCINP00000029954.1"/>
    <property type="gene ID" value="ENSCING00000025022.1"/>
</dbReference>
<dbReference type="AlphaFoldDB" id="H2XJX2"/>
<dbReference type="InterPro" id="IPR019570">
    <property type="entry name" value="Connexin_CCC"/>
</dbReference>
<feature type="domain" description="Connexin N-terminal" evidence="8">
    <location>
        <begin position="42"/>
        <end position="75"/>
    </location>
</feature>
<dbReference type="PANTHER" id="PTHR11984">
    <property type="entry name" value="CONNEXIN"/>
    <property type="match status" value="1"/>
</dbReference>
<keyword evidence="5 7" id="KW-0472">Membrane</keyword>
<feature type="coiled-coil region" evidence="6">
    <location>
        <begin position="102"/>
        <end position="129"/>
    </location>
</feature>
<evidence type="ECO:0000256" key="4">
    <source>
        <dbReference type="ARBA" id="ARBA00022989"/>
    </source>
</evidence>
<sequence>TMWNILEKVSEQVSLYATLTGQVWYLLVYLFRLIVVVTIGSSVYSDEQSAFRCSTKVIGCDNVCYDKFAKISHIRFWAFQLLALSAPVIVFHFYTIHVKGRIEKLKVKEQEAIEREEQYQKELTKTEDTSKWGVIRNSVNNKIQRRKSRIGKVRPKKVYANTQLEEITLTRGIKVAYFLSVLTRFVMEIIFLFLAYDLFRFAEYPHTPNDGRIVSDGNSDAYIPCWVSRPWEKTIFLRYMNTLSVICLFLALAEIIQIGIRGGLELAKKKSKPRQELPRRRKPSQPP</sequence>
<dbReference type="InterPro" id="IPR000500">
    <property type="entry name" value="Connexin"/>
</dbReference>
<evidence type="ECO:0000259" key="9">
    <source>
        <dbReference type="SMART" id="SM01089"/>
    </source>
</evidence>
<keyword evidence="2" id="KW-1003">Cell membrane</keyword>
<protein>
    <recommendedName>
        <fullName evidence="12">Connexin N-terminal domain-containing protein</fullName>
    </recommendedName>
</protein>
<dbReference type="PANTHER" id="PTHR11984:SF53">
    <property type="entry name" value="GAP JUNCTION PROTEIN"/>
    <property type="match status" value="1"/>
</dbReference>
<evidence type="ECO:0000256" key="1">
    <source>
        <dbReference type="ARBA" id="ARBA00004651"/>
    </source>
</evidence>
<evidence type="ECO:0008006" key="12">
    <source>
        <dbReference type="Google" id="ProtNLM"/>
    </source>
</evidence>
<feature type="transmembrane region" description="Helical" evidence="7">
    <location>
        <begin position="175"/>
        <end position="196"/>
    </location>
</feature>
<feature type="transmembrane region" description="Helical" evidence="7">
    <location>
        <begin position="76"/>
        <end position="96"/>
    </location>
</feature>
<dbReference type="Proteomes" id="UP000008144">
    <property type="component" value="Chromosome 2"/>
</dbReference>
<dbReference type="GO" id="GO:0007267">
    <property type="term" value="P:cell-cell signaling"/>
    <property type="evidence" value="ECO:0000318"/>
    <property type="project" value="GO_Central"/>
</dbReference>
<reference evidence="10" key="3">
    <citation type="submission" date="2025-08" db="UniProtKB">
        <authorList>
            <consortium name="Ensembl"/>
        </authorList>
    </citation>
    <scope>IDENTIFICATION</scope>
</reference>
<dbReference type="EMBL" id="EAAA01001403">
    <property type="status" value="NOT_ANNOTATED_CDS"/>
    <property type="molecule type" value="Genomic_DNA"/>
</dbReference>
<dbReference type="STRING" id="7719.ENSCINP00000029954"/>
<evidence type="ECO:0000256" key="7">
    <source>
        <dbReference type="SAM" id="Phobius"/>
    </source>
</evidence>
<evidence type="ECO:0000259" key="8">
    <source>
        <dbReference type="SMART" id="SM00037"/>
    </source>
</evidence>
<dbReference type="GO" id="GO:0005922">
    <property type="term" value="C:connexin complex"/>
    <property type="evidence" value="ECO:0000318"/>
    <property type="project" value="GO_Central"/>
</dbReference>
<reference evidence="11" key="1">
    <citation type="journal article" date="2002" name="Science">
        <title>The draft genome of Ciona intestinalis: insights into chordate and vertebrate origins.</title>
        <authorList>
            <person name="Dehal P."/>
            <person name="Satou Y."/>
            <person name="Campbell R.K."/>
            <person name="Chapman J."/>
            <person name="Degnan B."/>
            <person name="De Tomaso A."/>
            <person name="Davidson B."/>
            <person name="Di Gregorio A."/>
            <person name="Gelpke M."/>
            <person name="Goodstein D.M."/>
            <person name="Harafuji N."/>
            <person name="Hastings K.E."/>
            <person name="Ho I."/>
            <person name="Hotta K."/>
            <person name="Huang W."/>
            <person name="Kawashima T."/>
            <person name="Lemaire P."/>
            <person name="Martinez D."/>
            <person name="Meinertzhagen I.A."/>
            <person name="Necula S."/>
            <person name="Nonaka M."/>
            <person name="Putnam N."/>
            <person name="Rash S."/>
            <person name="Saiga H."/>
            <person name="Satake M."/>
            <person name="Terry A."/>
            <person name="Yamada L."/>
            <person name="Wang H.G."/>
            <person name="Awazu S."/>
            <person name="Azumi K."/>
            <person name="Boore J."/>
            <person name="Branno M."/>
            <person name="Chin-Bow S."/>
            <person name="DeSantis R."/>
            <person name="Doyle S."/>
            <person name="Francino P."/>
            <person name="Keys D.N."/>
            <person name="Haga S."/>
            <person name="Hayashi H."/>
            <person name="Hino K."/>
            <person name="Imai K.S."/>
            <person name="Inaba K."/>
            <person name="Kano S."/>
            <person name="Kobayashi K."/>
            <person name="Kobayashi M."/>
            <person name="Lee B.I."/>
            <person name="Makabe K.W."/>
            <person name="Manohar C."/>
            <person name="Matassi G."/>
            <person name="Medina M."/>
            <person name="Mochizuki Y."/>
            <person name="Mount S."/>
            <person name="Morishita T."/>
            <person name="Miura S."/>
            <person name="Nakayama A."/>
            <person name="Nishizaka S."/>
            <person name="Nomoto H."/>
            <person name="Ohta F."/>
            <person name="Oishi K."/>
            <person name="Rigoutsos I."/>
            <person name="Sano M."/>
            <person name="Sasaki A."/>
            <person name="Sasakura Y."/>
            <person name="Shoguchi E."/>
            <person name="Shin-i T."/>
            <person name="Spagnuolo A."/>
            <person name="Stainier D."/>
            <person name="Suzuki M.M."/>
            <person name="Tassy O."/>
            <person name="Takatori N."/>
            <person name="Tokuoka M."/>
            <person name="Yagi K."/>
            <person name="Yoshizaki F."/>
            <person name="Wada S."/>
            <person name="Zhang C."/>
            <person name="Hyatt P.D."/>
            <person name="Larimer F."/>
            <person name="Detter C."/>
            <person name="Doggett N."/>
            <person name="Glavina T."/>
            <person name="Hawkins T."/>
            <person name="Richardson P."/>
            <person name="Lucas S."/>
            <person name="Kohara Y."/>
            <person name="Levine M."/>
            <person name="Satoh N."/>
            <person name="Rokhsar D.S."/>
        </authorList>
    </citation>
    <scope>NUCLEOTIDE SEQUENCE [LARGE SCALE GENOMIC DNA]</scope>
</reference>
<proteinExistence type="predicted"/>
<evidence type="ECO:0000256" key="2">
    <source>
        <dbReference type="ARBA" id="ARBA00022475"/>
    </source>
</evidence>
<comment type="subcellular location">
    <subcellularLocation>
        <location evidence="1">Cell membrane</location>
        <topology evidence="1">Multi-pass membrane protein</topology>
    </subcellularLocation>
</comment>
<dbReference type="GeneTree" id="ENSGT01150000286949"/>
<evidence type="ECO:0000256" key="3">
    <source>
        <dbReference type="ARBA" id="ARBA00022692"/>
    </source>
</evidence>
<dbReference type="InterPro" id="IPR013092">
    <property type="entry name" value="Connexin_N"/>
</dbReference>
<keyword evidence="4 7" id="KW-1133">Transmembrane helix</keyword>
<reference evidence="10" key="4">
    <citation type="submission" date="2025-09" db="UniProtKB">
        <authorList>
            <consortium name="Ensembl"/>
        </authorList>
    </citation>
    <scope>IDENTIFICATION</scope>
</reference>
<accession>H2XJX2</accession>
<dbReference type="SMART" id="SM00037">
    <property type="entry name" value="CNX"/>
    <property type="match status" value="1"/>
</dbReference>
<name>H2XJX2_CIOIN</name>
<keyword evidence="11" id="KW-1185">Reference proteome</keyword>
<dbReference type="PRINTS" id="PR00206">
    <property type="entry name" value="CONNEXIN"/>
</dbReference>
<evidence type="ECO:0000256" key="5">
    <source>
        <dbReference type="ARBA" id="ARBA00023136"/>
    </source>
</evidence>
<dbReference type="GO" id="GO:0005243">
    <property type="term" value="F:gap junction channel activity"/>
    <property type="evidence" value="ECO:0000318"/>
    <property type="project" value="GO_Central"/>
</dbReference>
<feature type="transmembrane region" description="Helical" evidence="7">
    <location>
        <begin position="23"/>
        <end position="44"/>
    </location>
</feature>
<dbReference type="SMART" id="SM01089">
    <property type="entry name" value="Connexin_CCC"/>
    <property type="match status" value="1"/>
</dbReference>
<dbReference type="Pfam" id="PF00029">
    <property type="entry name" value="Connexin"/>
    <property type="match status" value="1"/>
</dbReference>
<feature type="domain" description="Connexin cysteine-rich" evidence="9">
    <location>
        <begin position="187"/>
        <end position="258"/>
    </location>
</feature>
<evidence type="ECO:0000313" key="10">
    <source>
        <dbReference type="Ensembl" id="ENSCINP00000029954.1"/>
    </source>
</evidence>
<feature type="transmembrane region" description="Helical" evidence="7">
    <location>
        <begin position="239"/>
        <end position="260"/>
    </location>
</feature>
<evidence type="ECO:0000256" key="6">
    <source>
        <dbReference type="SAM" id="Coils"/>
    </source>
</evidence>
<dbReference type="OMA" id="KFAKISH"/>
<dbReference type="Gene3D" id="1.20.1440.80">
    <property type="entry name" value="Gap junction channel protein cysteine-rich domain"/>
    <property type="match status" value="1"/>
</dbReference>
<dbReference type="InterPro" id="IPR038359">
    <property type="entry name" value="Connexin_N_sf"/>
</dbReference>
<organism evidence="10 11">
    <name type="scientific">Ciona intestinalis</name>
    <name type="common">Transparent sea squirt</name>
    <name type="synonym">Ascidia intestinalis</name>
    <dbReference type="NCBI Taxonomy" id="7719"/>
    <lineage>
        <taxon>Eukaryota</taxon>
        <taxon>Metazoa</taxon>
        <taxon>Chordata</taxon>
        <taxon>Tunicata</taxon>
        <taxon>Ascidiacea</taxon>
        <taxon>Phlebobranchia</taxon>
        <taxon>Cionidae</taxon>
        <taxon>Ciona</taxon>
    </lineage>
</organism>
<keyword evidence="3 7" id="KW-0812">Transmembrane</keyword>